<dbReference type="PROSITE" id="PS51352">
    <property type="entry name" value="THIOREDOXIN_2"/>
    <property type="match status" value="1"/>
</dbReference>
<proteinExistence type="predicted"/>
<dbReference type="EMBL" id="LAZR01004641">
    <property type="protein sequence ID" value="KKN06812.1"/>
    <property type="molecule type" value="Genomic_DNA"/>
</dbReference>
<dbReference type="GO" id="GO:0016491">
    <property type="term" value="F:oxidoreductase activity"/>
    <property type="evidence" value="ECO:0007669"/>
    <property type="project" value="InterPro"/>
</dbReference>
<name>A0A0F9N4V6_9ZZZZ</name>
<reference evidence="2" key="1">
    <citation type="journal article" date="2015" name="Nature">
        <title>Complex archaea that bridge the gap between prokaryotes and eukaryotes.</title>
        <authorList>
            <person name="Spang A."/>
            <person name="Saw J.H."/>
            <person name="Jorgensen S.L."/>
            <person name="Zaremba-Niedzwiedzka K."/>
            <person name="Martijn J."/>
            <person name="Lind A.E."/>
            <person name="van Eijk R."/>
            <person name="Schleper C."/>
            <person name="Guy L."/>
            <person name="Ettema T.J."/>
        </authorList>
    </citation>
    <scope>NUCLEOTIDE SEQUENCE</scope>
</reference>
<evidence type="ECO:0000313" key="2">
    <source>
        <dbReference type="EMBL" id="KKN06812.1"/>
    </source>
</evidence>
<dbReference type="AlphaFoldDB" id="A0A0F9N4V6"/>
<dbReference type="InterPro" id="IPR000866">
    <property type="entry name" value="AhpC/TSA"/>
</dbReference>
<evidence type="ECO:0000259" key="1">
    <source>
        <dbReference type="PROSITE" id="PS51352"/>
    </source>
</evidence>
<dbReference type="GO" id="GO:0016209">
    <property type="term" value="F:antioxidant activity"/>
    <property type="evidence" value="ECO:0007669"/>
    <property type="project" value="InterPro"/>
</dbReference>
<accession>A0A0F9N4V6</accession>
<dbReference type="SUPFAM" id="SSF52833">
    <property type="entry name" value="Thioredoxin-like"/>
    <property type="match status" value="1"/>
</dbReference>
<dbReference type="InterPro" id="IPR013766">
    <property type="entry name" value="Thioredoxin_domain"/>
</dbReference>
<protein>
    <recommendedName>
        <fullName evidence="1">Thioredoxin domain-containing protein</fullName>
    </recommendedName>
</protein>
<dbReference type="Gene3D" id="3.40.30.10">
    <property type="entry name" value="Glutaredoxin"/>
    <property type="match status" value="1"/>
</dbReference>
<sequence length="175" mass="19292">MNVLDAGNAFPRLAIPELQGGMLTLGEPRGDHDWQMVVVYRGLHCPICKKYLMTLEGLVPEFAELGVDVVAVSGDPIEKARQMAQDQNLSLAIGYDLSVTQMRELGLFVSDPRSPLETDRPFAEPGLFVINDEGNIQIIDLSNAPFARPDLQSLLNGVKFIRDKDYPVRGTHDGT</sequence>
<dbReference type="InterPro" id="IPR036249">
    <property type="entry name" value="Thioredoxin-like_sf"/>
</dbReference>
<feature type="domain" description="Thioredoxin" evidence="1">
    <location>
        <begin position="4"/>
        <end position="160"/>
    </location>
</feature>
<gene>
    <name evidence="2" type="ORF">LCGC14_1073460</name>
</gene>
<dbReference type="Pfam" id="PF00578">
    <property type="entry name" value="AhpC-TSA"/>
    <property type="match status" value="1"/>
</dbReference>
<organism evidence="2">
    <name type="scientific">marine sediment metagenome</name>
    <dbReference type="NCBI Taxonomy" id="412755"/>
    <lineage>
        <taxon>unclassified sequences</taxon>
        <taxon>metagenomes</taxon>
        <taxon>ecological metagenomes</taxon>
    </lineage>
</organism>
<dbReference type="CDD" id="cd02970">
    <property type="entry name" value="PRX_like2"/>
    <property type="match status" value="1"/>
</dbReference>
<comment type="caution">
    <text evidence="2">The sequence shown here is derived from an EMBL/GenBank/DDBJ whole genome shotgun (WGS) entry which is preliminary data.</text>
</comment>